<dbReference type="EMBL" id="JARKIB010000227">
    <property type="protein sequence ID" value="KAJ7721708.1"/>
    <property type="molecule type" value="Genomic_DNA"/>
</dbReference>
<evidence type="ECO:0000259" key="6">
    <source>
        <dbReference type="PROSITE" id="PS50089"/>
    </source>
</evidence>
<name>A0AAD7MKJ1_9AGAR</name>
<dbReference type="PROSITE" id="PS00518">
    <property type="entry name" value="ZF_RING_1"/>
    <property type="match status" value="1"/>
</dbReference>
<feature type="domain" description="RING-type" evidence="6">
    <location>
        <begin position="112"/>
        <end position="162"/>
    </location>
</feature>
<feature type="compositionally biased region" description="Basic residues" evidence="5">
    <location>
        <begin position="220"/>
        <end position="241"/>
    </location>
</feature>
<dbReference type="Gene3D" id="3.30.40.10">
    <property type="entry name" value="Zinc/RING finger domain, C3HC4 (zinc finger)"/>
    <property type="match status" value="1"/>
</dbReference>
<gene>
    <name evidence="8" type="ORF">B0H16DRAFT_1469529</name>
    <name evidence="7" type="ORF">B0H16DRAFT_1473764</name>
</gene>
<dbReference type="InterPro" id="IPR017907">
    <property type="entry name" value="Znf_RING_CS"/>
</dbReference>
<organism evidence="7 9">
    <name type="scientific">Mycena metata</name>
    <dbReference type="NCBI Taxonomy" id="1033252"/>
    <lineage>
        <taxon>Eukaryota</taxon>
        <taxon>Fungi</taxon>
        <taxon>Dikarya</taxon>
        <taxon>Basidiomycota</taxon>
        <taxon>Agaricomycotina</taxon>
        <taxon>Agaricomycetes</taxon>
        <taxon>Agaricomycetidae</taxon>
        <taxon>Agaricales</taxon>
        <taxon>Marasmiineae</taxon>
        <taxon>Mycenaceae</taxon>
        <taxon>Mycena</taxon>
    </lineage>
</organism>
<dbReference type="AlphaFoldDB" id="A0AAD7MKJ1"/>
<evidence type="ECO:0000256" key="1">
    <source>
        <dbReference type="ARBA" id="ARBA00022723"/>
    </source>
</evidence>
<reference evidence="7" key="1">
    <citation type="submission" date="2023-03" db="EMBL/GenBank/DDBJ databases">
        <title>Massive genome expansion in bonnet fungi (Mycena s.s.) driven by repeated elements and novel gene families across ecological guilds.</title>
        <authorList>
            <consortium name="Lawrence Berkeley National Laboratory"/>
            <person name="Harder C.B."/>
            <person name="Miyauchi S."/>
            <person name="Viragh M."/>
            <person name="Kuo A."/>
            <person name="Thoen E."/>
            <person name="Andreopoulos B."/>
            <person name="Lu D."/>
            <person name="Skrede I."/>
            <person name="Drula E."/>
            <person name="Henrissat B."/>
            <person name="Morin E."/>
            <person name="Kohler A."/>
            <person name="Barry K."/>
            <person name="LaButti K."/>
            <person name="Morin E."/>
            <person name="Salamov A."/>
            <person name="Lipzen A."/>
            <person name="Mereny Z."/>
            <person name="Hegedus B."/>
            <person name="Baldrian P."/>
            <person name="Stursova M."/>
            <person name="Weitz H."/>
            <person name="Taylor A."/>
            <person name="Grigoriev I.V."/>
            <person name="Nagy L.G."/>
            <person name="Martin F."/>
            <person name="Kauserud H."/>
        </authorList>
    </citation>
    <scope>NUCLEOTIDE SEQUENCE</scope>
    <source>
        <strain evidence="7">CBHHK182m</strain>
    </source>
</reference>
<keyword evidence="3" id="KW-0862">Zinc</keyword>
<accession>A0AAD7MKJ1</accession>
<keyword evidence="9" id="KW-1185">Reference proteome</keyword>
<dbReference type="SMART" id="SM00184">
    <property type="entry name" value="RING"/>
    <property type="match status" value="1"/>
</dbReference>
<sequence>MNRPNGNPIIPPGYEPTDADMANPVVHSLCNMLKYTESKLQNIQRAQKEYEIVTETQMSRLRIKLADTKLRLQDAKDGIRDLERRTTGVLCNAVIELQNRQRLVTTQKEYSCGICLDLLNSPDVFVQCGHSYCHTCILGLLKASSSPLIDPTTPPPSCPSCRRRVTEVPIANYGLETAVEALINAKVFPRAPTVKRLPDDYKRYFPKNLFDHTPRSSRAGVHRRSRGPRRNRFNPRSHHSRPNQASEDEWDQTGW</sequence>
<dbReference type="EMBL" id="JARKIB010000158">
    <property type="protein sequence ID" value="KAJ7730555.1"/>
    <property type="molecule type" value="Genomic_DNA"/>
</dbReference>
<protein>
    <recommendedName>
        <fullName evidence="6">RING-type domain-containing protein</fullName>
    </recommendedName>
</protein>
<dbReference type="InterPro" id="IPR047126">
    <property type="entry name" value="RNF141-like"/>
</dbReference>
<evidence type="ECO:0000256" key="2">
    <source>
        <dbReference type="ARBA" id="ARBA00022771"/>
    </source>
</evidence>
<feature type="region of interest" description="Disordered" evidence="5">
    <location>
        <begin position="208"/>
        <end position="255"/>
    </location>
</feature>
<dbReference type="InterPro" id="IPR013083">
    <property type="entry name" value="Znf_RING/FYVE/PHD"/>
</dbReference>
<evidence type="ECO:0000313" key="9">
    <source>
        <dbReference type="Proteomes" id="UP001215598"/>
    </source>
</evidence>
<keyword evidence="1" id="KW-0479">Metal-binding</keyword>
<dbReference type="SUPFAM" id="SSF57850">
    <property type="entry name" value="RING/U-box"/>
    <property type="match status" value="1"/>
</dbReference>
<dbReference type="Pfam" id="PF13923">
    <property type="entry name" value="zf-C3HC4_2"/>
    <property type="match status" value="1"/>
</dbReference>
<evidence type="ECO:0000256" key="4">
    <source>
        <dbReference type="PROSITE-ProRule" id="PRU00175"/>
    </source>
</evidence>
<evidence type="ECO:0000256" key="3">
    <source>
        <dbReference type="ARBA" id="ARBA00022833"/>
    </source>
</evidence>
<comment type="caution">
    <text evidence="7">The sequence shown here is derived from an EMBL/GenBank/DDBJ whole genome shotgun (WGS) entry which is preliminary data.</text>
</comment>
<feature type="compositionally biased region" description="Acidic residues" evidence="5">
    <location>
        <begin position="246"/>
        <end position="255"/>
    </location>
</feature>
<evidence type="ECO:0000313" key="8">
    <source>
        <dbReference type="EMBL" id="KAJ7730555.1"/>
    </source>
</evidence>
<proteinExistence type="predicted"/>
<dbReference type="PROSITE" id="PS50089">
    <property type="entry name" value="ZF_RING_2"/>
    <property type="match status" value="1"/>
</dbReference>
<dbReference type="InterPro" id="IPR001841">
    <property type="entry name" value="Znf_RING"/>
</dbReference>
<keyword evidence="2 4" id="KW-0863">Zinc-finger</keyword>
<evidence type="ECO:0000256" key="5">
    <source>
        <dbReference type="SAM" id="MobiDB-lite"/>
    </source>
</evidence>
<evidence type="ECO:0000313" key="7">
    <source>
        <dbReference type="EMBL" id="KAJ7721708.1"/>
    </source>
</evidence>
<dbReference type="Proteomes" id="UP001215598">
    <property type="component" value="Unassembled WGS sequence"/>
</dbReference>
<dbReference type="GO" id="GO:0008270">
    <property type="term" value="F:zinc ion binding"/>
    <property type="evidence" value="ECO:0007669"/>
    <property type="project" value="UniProtKB-KW"/>
</dbReference>
<dbReference type="PANTHER" id="PTHR12109:SF5">
    <property type="entry name" value="RING-TYPE DOMAIN-CONTAINING PROTEIN"/>
    <property type="match status" value="1"/>
</dbReference>
<dbReference type="PANTHER" id="PTHR12109">
    <property type="entry name" value="RING FINGER PROTEIN 141-RELATED"/>
    <property type="match status" value="1"/>
</dbReference>